<protein>
    <recommendedName>
        <fullName evidence="3">DivIVA domain-containing protein</fullName>
    </recommendedName>
</protein>
<evidence type="ECO:0008006" key="3">
    <source>
        <dbReference type="Google" id="ProtNLM"/>
    </source>
</evidence>
<dbReference type="EMBL" id="ASHR01000026">
    <property type="protein sequence ID" value="ERG64106.1"/>
    <property type="molecule type" value="Genomic_DNA"/>
</dbReference>
<dbReference type="AlphaFoldDB" id="U1MQ87"/>
<dbReference type="OrthoDB" id="9815492at2"/>
<organism evidence="1 2">
    <name type="scientific">Agrococcus pavilionensis RW1</name>
    <dbReference type="NCBI Taxonomy" id="1330458"/>
    <lineage>
        <taxon>Bacteria</taxon>
        <taxon>Bacillati</taxon>
        <taxon>Actinomycetota</taxon>
        <taxon>Actinomycetes</taxon>
        <taxon>Micrococcales</taxon>
        <taxon>Microbacteriaceae</taxon>
        <taxon>Agrococcus</taxon>
    </lineage>
</organism>
<comment type="caution">
    <text evidence="1">The sequence shown here is derived from an EMBL/GenBank/DDBJ whole genome shotgun (WGS) entry which is preliminary data.</text>
</comment>
<reference evidence="1 2" key="1">
    <citation type="journal article" date="2013" name="Genome Announc.">
        <title>First draft genome sequence from a member of the genus agrococcus, isolated from modern microbialites.</title>
        <authorList>
            <person name="White R.A.III."/>
            <person name="Grassa C.J."/>
            <person name="Suttle C.A."/>
        </authorList>
    </citation>
    <scope>NUCLEOTIDE SEQUENCE [LARGE SCALE GENOMIC DNA]</scope>
    <source>
        <strain evidence="1 2">RW1</strain>
    </source>
</reference>
<proteinExistence type="predicted"/>
<name>U1MQ87_9MICO</name>
<gene>
    <name evidence="1" type="ORF">L332_06525</name>
</gene>
<keyword evidence="2" id="KW-1185">Reference proteome</keyword>
<dbReference type="Gene3D" id="6.10.250.660">
    <property type="match status" value="2"/>
</dbReference>
<dbReference type="NCBIfam" id="TIGR03544">
    <property type="entry name" value="DivI1A_domain"/>
    <property type="match status" value="2"/>
</dbReference>
<dbReference type="InterPro" id="IPR019933">
    <property type="entry name" value="DivIVA_domain"/>
</dbReference>
<sequence>MLTADDVISARFATTRFGPGYDMDAVDDFLDRVARTLRAYAEHDGDGIELLAADIPAQRFSVTTFREGYAQLEVDDFLDRAETALRALEAAALRGPAGA</sequence>
<dbReference type="Proteomes" id="UP000016462">
    <property type="component" value="Unassembled WGS sequence"/>
</dbReference>
<dbReference type="RefSeq" id="WP_021010776.1">
    <property type="nucleotide sequence ID" value="NZ_ASHR01000026.1"/>
</dbReference>
<evidence type="ECO:0000313" key="2">
    <source>
        <dbReference type="Proteomes" id="UP000016462"/>
    </source>
</evidence>
<accession>U1MQ87</accession>
<evidence type="ECO:0000313" key="1">
    <source>
        <dbReference type="EMBL" id="ERG64106.1"/>
    </source>
</evidence>